<sequence>MGIFSKNETLLTLDAVHVGEVDPTNETGTGYKNVMTYSFDVSKNRMIRAQVKSDAPIDVVIANEDGSLAGHREGVTDDVVGPFSTSKNASMGLILGLYPGDKATVSVKVWTDSK</sequence>
<accession>A0A3G3IIH9</accession>
<gene>
    <name evidence="1" type="ORF">BKD89_06785</name>
</gene>
<dbReference type="RefSeq" id="WP_022532298.1">
    <property type="nucleotide sequence ID" value="NZ_CAYARP010000005.1"/>
</dbReference>
<dbReference type="EMBL" id="CP017686">
    <property type="protein sequence ID" value="AYQ55498.1"/>
    <property type="molecule type" value="Genomic_DNA"/>
</dbReference>
<dbReference type="AlphaFoldDB" id="A0A3G3IIH9"/>
<dbReference type="GeneID" id="41322155"/>
<proteinExistence type="predicted"/>
<protein>
    <submittedName>
        <fullName evidence="1">Uncharacterized protein</fullName>
    </submittedName>
</protein>
<organism evidence="1 2">
    <name type="scientific">Methanomethylophilus alvi</name>
    <dbReference type="NCBI Taxonomy" id="1291540"/>
    <lineage>
        <taxon>Archaea</taxon>
        <taxon>Methanobacteriati</taxon>
        <taxon>Thermoplasmatota</taxon>
        <taxon>Thermoplasmata</taxon>
        <taxon>Methanomassiliicoccales</taxon>
        <taxon>Methanomethylophilaceae</taxon>
        <taxon>Methanomethylophilus</taxon>
    </lineage>
</organism>
<dbReference type="Proteomes" id="UP000273278">
    <property type="component" value="Chromosome"/>
</dbReference>
<evidence type="ECO:0000313" key="2">
    <source>
        <dbReference type="Proteomes" id="UP000273278"/>
    </source>
</evidence>
<name>A0A3G3IIH9_9ARCH</name>
<reference evidence="1 2" key="1">
    <citation type="submission" date="2016-10" db="EMBL/GenBank/DDBJ databases">
        <title>Complete genome of the TMA-utilizing, human hosted archaeon Methanomethylophilus alvus Gen. nov, sp. nov., strain Mx-05, derived from a pure culture.</title>
        <authorList>
            <person name="Brugere J.-F."/>
            <person name="Ben Hania W."/>
            <person name="Chaudhary P.P."/>
            <person name="Gaci N."/>
            <person name="Borrel G."/>
            <person name="Cao Van Tuat L."/>
            <person name="Fardeau M.-L."/>
            <person name="Harris H.M.B."/>
            <person name="O'Toole P.W."/>
            <person name="Ollivier B."/>
        </authorList>
    </citation>
    <scope>NUCLEOTIDE SEQUENCE [LARGE SCALE GENOMIC DNA]</scope>
    <source>
        <strain evidence="1 2">Mx-05</strain>
    </source>
</reference>
<evidence type="ECO:0000313" key="1">
    <source>
        <dbReference type="EMBL" id="AYQ55498.1"/>
    </source>
</evidence>